<evidence type="ECO:0000313" key="2">
    <source>
        <dbReference type="Proteomes" id="UP000188533"/>
    </source>
</evidence>
<reference evidence="1 2" key="2">
    <citation type="submission" date="2017-02" db="EMBL/GenBank/DDBJ databases">
        <title>A genome survey and senescence transcriptome analysis in Lentinula edodes.</title>
        <authorList>
            <person name="Sakamoto Y."/>
            <person name="Nakade K."/>
            <person name="Sato S."/>
            <person name="Yoshida Y."/>
            <person name="Miyazaki K."/>
            <person name="Natsume S."/>
            <person name="Konno N."/>
        </authorList>
    </citation>
    <scope>NUCLEOTIDE SEQUENCE [LARGE SCALE GENOMIC DNA]</scope>
    <source>
        <strain evidence="1 2">NBRC 111202</strain>
    </source>
</reference>
<name>A0A1Q3E4W6_LENED</name>
<accession>A0A1Q3E4W6</accession>
<comment type="caution">
    <text evidence="1">The sequence shown here is derived from an EMBL/GenBank/DDBJ whole genome shotgun (WGS) entry which is preliminary data.</text>
</comment>
<gene>
    <name evidence="1" type="ORF">LENED_003790</name>
</gene>
<sequence length="202" mass="22495">MTPLQDKLQNMRSVPTRIIQAANAETFTCNIAGNLQIDLPINTDGITKSLTLQNTLLCPNTPDTLVLLGKLDDAGYVMVIKDGTLKIINRQGETIGIVPKTNGLYQIPSAEYAYAIKATSMVSLYEVHCIAGHQNYTYVKHMFKSNQVHGIKLDPKQMEEPKCRTCMLAKATRFPISKIRASPRVEKFGDVFHMNVWEPASV</sequence>
<proteinExistence type="predicted"/>
<dbReference type="STRING" id="5353.A0A1Q3E4W6"/>
<reference evidence="1 2" key="1">
    <citation type="submission" date="2016-08" db="EMBL/GenBank/DDBJ databases">
        <authorList>
            <consortium name="Lentinula edodes genome sequencing consortium"/>
            <person name="Sakamoto Y."/>
            <person name="Nakade K."/>
            <person name="Sato S."/>
            <person name="Yoshida Y."/>
            <person name="Miyazaki K."/>
            <person name="Natsume S."/>
            <person name="Konno N."/>
        </authorList>
    </citation>
    <scope>NUCLEOTIDE SEQUENCE [LARGE SCALE GENOMIC DNA]</scope>
    <source>
        <strain evidence="1 2">NBRC 111202</strain>
    </source>
</reference>
<evidence type="ECO:0008006" key="3">
    <source>
        <dbReference type="Google" id="ProtNLM"/>
    </source>
</evidence>
<protein>
    <recommendedName>
        <fullName evidence="3">GAG-pre-integrase domain-containing protein</fullName>
    </recommendedName>
</protein>
<dbReference type="AlphaFoldDB" id="A0A1Q3E4W6"/>
<dbReference type="EMBL" id="BDGU01000084">
    <property type="protein sequence ID" value="GAW02154.1"/>
    <property type="molecule type" value="Genomic_DNA"/>
</dbReference>
<evidence type="ECO:0000313" key="1">
    <source>
        <dbReference type="EMBL" id="GAW02154.1"/>
    </source>
</evidence>
<keyword evidence="2" id="KW-1185">Reference proteome</keyword>
<dbReference type="Proteomes" id="UP000188533">
    <property type="component" value="Unassembled WGS sequence"/>
</dbReference>
<organism evidence="1 2">
    <name type="scientific">Lentinula edodes</name>
    <name type="common">Shiitake mushroom</name>
    <name type="synonym">Lentinus edodes</name>
    <dbReference type="NCBI Taxonomy" id="5353"/>
    <lineage>
        <taxon>Eukaryota</taxon>
        <taxon>Fungi</taxon>
        <taxon>Dikarya</taxon>
        <taxon>Basidiomycota</taxon>
        <taxon>Agaricomycotina</taxon>
        <taxon>Agaricomycetes</taxon>
        <taxon>Agaricomycetidae</taxon>
        <taxon>Agaricales</taxon>
        <taxon>Marasmiineae</taxon>
        <taxon>Omphalotaceae</taxon>
        <taxon>Lentinula</taxon>
    </lineage>
</organism>